<evidence type="ECO:0000313" key="3">
    <source>
        <dbReference type="Proteomes" id="UP001500620"/>
    </source>
</evidence>
<feature type="transmembrane region" description="Helical" evidence="1">
    <location>
        <begin position="164"/>
        <end position="189"/>
    </location>
</feature>
<dbReference type="EMBL" id="BAABAT010000011">
    <property type="protein sequence ID" value="GAA4251612.1"/>
    <property type="molecule type" value="Genomic_DNA"/>
</dbReference>
<organism evidence="2 3">
    <name type="scientific">Dactylosporangium darangshiense</name>
    <dbReference type="NCBI Taxonomy" id="579108"/>
    <lineage>
        <taxon>Bacteria</taxon>
        <taxon>Bacillati</taxon>
        <taxon>Actinomycetota</taxon>
        <taxon>Actinomycetes</taxon>
        <taxon>Micromonosporales</taxon>
        <taxon>Micromonosporaceae</taxon>
        <taxon>Dactylosporangium</taxon>
    </lineage>
</organism>
<keyword evidence="1" id="KW-0812">Transmembrane</keyword>
<feature type="transmembrane region" description="Helical" evidence="1">
    <location>
        <begin position="201"/>
        <end position="221"/>
    </location>
</feature>
<dbReference type="Proteomes" id="UP001500620">
    <property type="component" value="Unassembled WGS sequence"/>
</dbReference>
<accession>A0ABP8DAY3</accession>
<sequence length="256" mass="26945">MYRVERTARRRVRALTYVKCRARSDGTQRPGQHDRSMTKWGWFGPVFVIAFVGSIAAGSALTTGRTLYLPGASVADLRAFYSGNPGTVLAQSALQALAAAALYLFGRGLYATMWPDRPGRLGQVAVWGNRAAAGFLLLSVLTSLALAAAAGSASADVVAALGKATLLCGGALHLGGLAALVTAASLAGLRGGTRTRWVFHYGRWAGPVIAVSLVSIAWPPVVKLEPLYRLLGIVWIVGVAVAAVRHRLDRVPRAGD</sequence>
<feature type="transmembrane region" description="Helical" evidence="1">
    <location>
        <begin position="227"/>
        <end position="244"/>
    </location>
</feature>
<keyword evidence="1" id="KW-1133">Transmembrane helix</keyword>
<gene>
    <name evidence="2" type="ORF">GCM10022255_044930</name>
</gene>
<evidence type="ECO:0000256" key="1">
    <source>
        <dbReference type="SAM" id="Phobius"/>
    </source>
</evidence>
<comment type="caution">
    <text evidence="2">The sequence shown here is derived from an EMBL/GenBank/DDBJ whole genome shotgun (WGS) entry which is preliminary data.</text>
</comment>
<evidence type="ECO:0008006" key="4">
    <source>
        <dbReference type="Google" id="ProtNLM"/>
    </source>
</evidence>
<feature type="transmembrane region" description="Helical" evidence="1">
    <location>
        <begin position="42"/>
        <end position="68"/>
    </location>
</feature>
<evidence type="ECO:0000313" key="2">
    <source>
        <dbReference type="EMBL" id="GAA4251612.1"/>
    </source>
</evidence>
<reference evidence="3" key="1">
    <citation type="journal article" date="2019" name="Int. J. Syst. Evol. Microbiol.">
        <title>The Global Catalogue of Microorganisms (GCM) 10K type strain sequencing project: providing services to taxonomists for standard genome sequencing and annotation.</title>
        <authorList>
            <consortium name="The Broad Institute Genomics Platform"/>
            <consortium name="The Broad Institute Genome Sequencing Center for Infectious Disease"/>
            <person name="Wu L."/>
            <person name="Ma J."/>
        </authorList>
    </citation>
    <scope>NUCLEOTIDE SEQUENCE [LARGE SCALE GENOMIC DNA]</scope>
    <source>
        <strain evidence="3">JCM 17441</strain>
    </source>
</reference>
<protein>
    <recommendedName>
        <fullName evidence="4">DUF998 domain-containing protein</fullName>
    </recommendedName>
</protein>
<proteinExistence type="predicted"/>
<keyword evidence="3" id="KW-1185">Reference proteome</keyword>
<keyword evidence="1" id="KW-0472">Membrane</keyword>
<feature type="transmembrane region" description="Helical" evidence="1">
    <location>
        <begin position="88"/>
        <end position="110"/>
    </location>
</feature>
<name>A0ABP8DAY3_9ACTN</name>
<feature type="transmembrane region" description="Helical" evidence="1">
    <location>
        <begin position="131"/>
        <end position="152"/>
    </location>
</feature>